<dbReference type="EMBL" id="JAKFHA010000003">
    <property type="protein sequence ID" value="MCF2527238.1"/>
    <property type="molecule type" value="Genomic_DNA"/>
</dbReference>
<sequence length="62" mass="6211">MYTRCTCGSIAVRLLPPRPVADAGLLAQSRAPEPVMDLLAGAGGTARAAGARFGTQAPETAG</sequence>
<keyword evidence="2" id="KW-1185">Reference proteome</keyword>
<dbReference type="Proteomes" id="UP001165378">
    <property type="component" value="Unassembled WGS sequence"/>
</dbReference>
<protein>
    <submittedName>
        <fullName evidence="1">Uncharacterized protein</fullName>
    </submittedName>
</protein>
<dbReference type="RefSeq" id="WP_235051381.1">
    <property type="nucleotide sequence ID" value="NZ_JAKFHA010000003.1"/>
</dbReference>
<name>A0AA41PWX8_9ACTN</name>
<gene>
    <name evidence="1" type="ORF">LZ495_08430</name>
</gene>
<reference evidence="1" key="1">
    <citation type="submission" date="2022-01" db="EMBL/GenBank/DDBJ databases">
        <title>Genome-Based Taxonomic Classification of the Phylum Actinobacteria.</title>
        <authorList>
            <person name="Gao Y."/>
        </authorList>
    </citation>
    <scope>NUCLEOTIDE SEQUENCE</scope>
    <source>
        <strain evidence="1">KLBMP 8922</strain>
    </source>
</reference>
<evidence type="ECO:0000313" key="1">
    <source>
        <dbReference type="EMBL" id="MCF2527238.1"/>
    </source>
</evidence>
<dbReference type="AlphaFoldDB" id="A0AA41PWX8"/>
<comment type="caution">
    <text evidence="1">The sequence shown here is derived from an EMBL/GenBank/DDBJ whole genome shotgun (WGS) entry which is preliminary data.</text>
</comment>
<evidence type="ECO:0000313" key="2">
    <source>
        <dbReference type="Proteomes" id="UP001165378"/>
    </source>
</evidence>
<accession>A0AA41PWX8</accession>
<proteinExistence type="predicted"/>
<organism evidence="1 2">
    <name type="scientific">Yinghuangia soli</name>
    <dbReference type="NCBI Taxonomy" id="2908204"/>
    <lineage>
        <taxon>Bacteria</taxon>
        <taxon>Bacillati</taxon>
        <taxon>Actinomycetota</taxon>
        <taxon>Actinomycetes</taxon>
        <taxon>Kitasatosporales</taxon>
        <taxon>Streptomycetaceae</taxon>
        <taxon>Yinghuangia</taxon>
    </lineage>
</organism>